<dbReference type="InterPro" id="IPR047130">
    <property type="entry name" value="7TM_GPCR_Srsx_nematod"/>
</dbReference>
<dbReference type="InterPro" id="IPR000276">
    <property type="entry name" value="GPCR_Rhodpsn"/>
</dbReference>
<dbReference type="OrthoDB" id="5873055at2759"/>
<protein>
    <submittedName>
        <fullName evidence="7">G_PROTEIN_RECEP_F1_2 domain-containing protein</fullName>
    </submittedName>
</protein>
<sequence>IGFYGLIKMDNEMLDFCNVVIGLPPTVSALWVESNMLFNCFVLLVYFGIFLVLKCNYNPLAYREHKRVVRRLAVIVIVFVFSWFMANLGAQILSMLPIPSDILPYFQSNMVFFAGICFSQNFYVCIWRSSDYREAFLNQMSFICHRHSVNGFINGCVKPSCTTGVTRTWAESSRERRRSRPLMFI</sequence>
<feature type="transmembrane region" description="Helical" evidence="5">
    <location>
        <begin position="36"/>
        <end position="56"/>
    </location>
</feature>
<organism evidence="6 7">
    <name type="scientific">Haemonchus contortus</name>
    <name type="common">Barber pole worm</name>
    <dbReference type="NCBI Taxonomy" id="6289"/>
    <lineage>
        <taxon>Eukaryota</taxon>
        <taxon>Metazoa</taxon>
        <taxon>Ecdysozoa</taxon>
        <taxon>Nematoda</taxon>
        <taxon>Chromadorea</taxon>
        <taxon>Rhabditida</taxon>
        <taxon>Rhabditina</taxon>
        <taxon>Rhabditomorpha</taxon>
        <taxon>Strongyloidea</taxon>
        <taxon>Trichostrongylidae</taxon>
        <taxon>Haemonchus</taxon>
    </lineage>
</organism>
<dbReference type="SMART" id="SM01381">
    <property type="entry name" value="7TM_GPCR_Srsx"/>
    <property type="match status" value="1"/>
</dbReference>
<keyword evidence="2 5" id="KW-0812">Transmembrane</keyword>
<name>A0A7I5E664_HAECO</name>
<keyword evidence="3 5" id="KW-1133">Transmembrane helix</keyword>
<keyword evidence="4 5" id="KW-0472">Membrane</keyword>
<proteinExistence type="predicted"/>
<evidence type="ECO:0000256" key="1">
    <source>
        <dbReference type="ARBA" id="ARBA00004370"/>
    </source>
</evidence>
<dbReference type="PANTHER" id="PTHR23360:SF67">
    <property type="entry name" value="G-PROTEIN COUPLED RECEPTORS FAMILY 1 PROFILE DOMAIN-CONTAINING PROTEIN"/>
    <property type="match status" value="1"/>
</dbReference>
<dbReference type="GO" id="GO:0004930">
    <property type="term" value="F:G protein-coupled receptor activity"/>
    <property type="evidence" value="ECO:0007669"/>
    <property type="project" value="InterPro"/>
</dbReference>
<comment type="subcellular location">
    <subcellularLocation>
        <location evidence="1">Membrane</location>
    </subcellularLocation>
</comment>
<keyword evidence="6" id="KW-1185">Reference proteome</keyword>
<dbReference type="AlphaFoldDB" id="A0A7I5E664"/>
<dbReference type="Gene3D" id="1.20.1070.10">
    <property type="entry name" value="Rhodopsin 7-helix transmembrane proteins"/>
    <property type="match status" value="1"/>
</dbReference>
<dbReference type="WBParaSite" id="HCON_00023665-00001">
    <property type="protein sequence ID" value="HCON_00023665-00001"/>
    <property type="gene ID" value="HCON_00023665"/>
</dbReference>
<dbReference type="Pfam" id="PF10320">
    <property type="entry name" value="7TM_GPCR_Srsx"/>
    <property type="match status" value="1"/>
</dbReference>
<dbReference type="PANTHER" id="PTHR23360">
    <property type="entry name" value="G-PROTEIN COUPLED RECEPTORS FAMILY 1 PROFILE DOMAIN-CONTAINING PROTEIN-RELATED"/>
    <property type="match status" value="1"/>
</dbReference>
<feature type="transmembrane region" description="Helical" evidence="5">
    <location>
        <begin position="68"/>
        <end position="86"/>
    </location>
</feature>
<dbReference type="OMA" id="IWRSSDY"/>
<reference evidence="7" key="1">
    <citation type="submission" date="2020-12" db="UniProtKB">
        <authorList>
            <consortium name="WormBaseParasite"/>
        </authorList>
    </citation>
    <scope>IDENTIFICATION</scope>
    <source>
        <strain evidence="7">MHco3</strain>
    </source>
</reference>
<evidence type="ECO:0000313" key="7">
    <source>
        <dbReference type="WBParaSite" id="HCON_00023665-00001"/>
    </source>
</evidence>
<feature type="transmembrane region" description="Helical" evidence="5">
    <location>
        <begin position="106"/>
        <end position="126"/>
    </location>
</feature>
<dbReference type="GO" id="GO:0016020">
    <property type="term" value="C:membrane"/>
    <property type="evidence" value="ECO:0007669"/>
    <property type="project" value="UniProtKB-SubCell"/>
</dbReference>
<evidence type="ECO:0000313" key="6">
    <source>
        <dbReference type="Proteomes" id="UP000025227"/>
    </source>
</evidence>
<dbReference type="InterPro" id="IPR019424">
    <property type="entry name" value="7TM_GPCR_Srsx"/>
</dbReference>
<evidence type="ECO:0000256" key="3">
    <source>
        <dbReference type="ARBA" id="ARBA00022989"/>
    </source>
</evidence>
<accession>A0A7I5E664</accession>
<dbReference type="Proteomes" id="UP000025227">
    <property type="component" value="Unplaced"/>
</dbReference>
<evidence type="ECO:0000256" key="5">
    <source>
        <dbReference type="SAM" id="Phobius"/>
    </source>
</evidence>
<dbReference type="SUPFAM" id="SSF81321">
    <property type="entry name" value="Family A G protein-coupled receptor-like"/>
    <property type="match status" value="1"/>
</dbReference>
<evidence type="ECO:0000256" key="4">
    <source>
        <dbReference type="ARBA" id="ARBA00023136"/>
    </source>
</evidence>
<evidence type="ECO:0000256" key="2">
    <source>
        <dbReference type="ARBA" id="ARBA00022692"/>
    </source>
</evidence>